<name>A0ABN0NZT8_TRELE</name>
<accession>A0ABN0NZT8</accession>
<comment type="caution">
    <text evidence="1">The sequence shown here is derived from an EMBL/GenBank/DDBJ whole genome shotgun (WGS) entry which is preliminary data.</text>
</comment>
<reference evidence="1 2" key="1">
    <citation type="submission" date="2013-08" db="EMBL/GenBank/DDBJ databases">
        <authorList>
            <person name="Weinstock G."/>
            <person name="Sodergren E."/>
            <person name="Wylie T."/>
            <person name="Fulton L."/>
            <person name="Fulton R."/>
            <person name="Fronick C."/>
            <person name="O'Laughlin M."/>
            <person name="Godfrey J."/>
            <person name="Miner T."/>
            <person name="Herter B."/>
            <person name="Appelbaum E."/>
            <person name="Cordes M."/>
            <person name="Lek S."/>
            <person name="Wollam A."/>
            <person name="Pepin K.H."/>
            <person name="Palsikar V.B."/>
            <person name="Mitreva M."/>
            <person name="Wilson R.K."/>
        </authorList>
    </citation>
    <scope>NUCLEOTIDE SEQUENCE [LARGE SCALE GENOMIC DNA]</scope>
    <source>
        <strain evidence="1 2">ATCC 700332</strain>
    </source>
</reference>
<evidence type="ECO:0000313" key="2">
    <source>
        <dbReference type="Proteomes" id="UP000016649"/>
    </source>
</evidence>
<keyword evidence="2" id="KW-1185">Reference proteome</keyword>
<evidence type="ECO:0000313" key="1">
    <source>
        <dbReference type="EMBL" id="ERJ93491.1"/>
    </source>
</evidence>
<protein>
    <recommendedName>
        <fullName evidence="3">PH domain-containing protein</fullName>
    </recommendedName>
</protein>
<gene>
    <name evidence="1" type="ORF">HMPREF9193_00961</name>
</gene>
<sequence length="45" mass="5446">MNGRERKMWIAQIDRIHQEAKAQRERELFEHSAQIIALQNEENLN</sequence>
<dbReference type="EMBL" id="AWVH01000025">
    <property type="protein sequence ID" value="ERJ93491.1"/>
    <property type="molecule type" value="Genomic_DNA"/>
</dbReference>
<organism evidence="1 2">
    <name type="scientific">Treponema lecithinolyticum ATCC 700332</name>
    <dbReference type="NCBI Taxonomy" id="1321815"/>
    <lineage>
        <taxon>Bacteria</taxon>
        <taxon>Pseudomonadati</taxon>
        <taxon>Spirochaetota</taxon>
        <taxon>Spirochaetia</taxon>
        <taxon>Spirochaetales</taxon>
        <taxon>Treponemataceae</taxon>
        <taxon>Treponema</taxon>
    </lineage>
</organism>
<evidence type="ECO:0008006" key="3">
    <source>
        <dbReference type="Google" id="ProtNLM"/>
    </source>
</evidence>
<dbReference type="Proteomes" id="UP000016649">
    <property type="component" value="Unassembled WGS sequence"/>
</dbReference>
<proteinExistence type="predicted"/>